<name>A0A6A6FNS6_9PEZI</name>
<protein>
    <submittedName>
        <fullName evidence="2">Uncharacterized protein</fullName>
    </submittedName>
</protein>
<feature type="region of interest" description="Disordered" evidence="1">
    <location>
        <begin position="101"/>
        <end position="148"/>
    </location>
</feature>
<dbReference type="OrthoDB" id="10652338at2759"/>
<dbReference type="AlphaFoldDB" id="A0A6A6FNS6"/>
<keyword evidence="3" id="KW-1185">Reference proteome</keyword>
<evidence type="ECO:0000256" key="1">
    <source>
        <dbReference type="SAM" id="MobiDB-lite"/>
    </source>
</evidence>
<reference evidence="2" key="1">
    <citation type="journal article" date="2020" name="Stud. Mycol.">
        <title>101 Dothideomycetes genomes: a test case for predicting lifestyles and emergence of pathogens.</title>
        <authorList>
            <person name="Haridas S."/>
            <person name="Albert R."/>
            <person name="Binder M."/>
            <person name="Bloem J."/>
            <person name="Labutti K."/>
            <person name="Salamov A."/>
            <person name="Andreopoulos B."/>
            <person name="Baker S."/>
            <person name="Barry K."/>
            <person name="Bills G."/>
            <person name="Bluhm B."/>
            <person name="Cannon C."/>
            <person name="Castanera R."/>
            <person name="Culley D."/>
            <person name="Daum C."/>
            <person name="Ezra D."/>
            <person name="Gonzalez J."/>
            <person name="Henrissat B."/>
            <person name="Kuo A."/>
            <person name="Liang C."/>
            <person name="Lipzen A."/>
            <person name="Lutzoni F."/>
            <person name="Magnuson J."/>
            <person name="Mondo S."/>
            <person name="Nolan M."/>
            <person name="Ohm R."/>
            <person name="Pangilinan J."/>
            <person name="Park H.-J."/>
            <person name="Ramirez L."/>
            <person name="Alfaro M."/>
            <person name="Sun H."/>
            <person name="Tritt A."/>
            <person name="Yoshinaga Y."/>
            <person name="Zwiers L.-H."/>
            <person name="Turgeon B."/>
            <person name="Goodwin S."/>
            <person name="Spatafora J."/>
            <person name="Crous P."/>
            <person name="Grigoriev I."/>
        </authorList>
    </citation>
    <scope>NUCLEOTIDE SEQUENCE</scope>
    <source>
        <strain evidence="2">SCOH1-5</strain>
    </source>
</reference>
<evidence type="ECO:0000313" key="2">
    <source>
        <dbReference type="EMBL" id="KAF2215112.1"/>
    </source>
</evidence>
<feature type="region of interest" description="Disordered" evidence="1">
    <location>
        <begin position="1"/>
        <end position="54"/>
    </location>
</feature>
<feature type="compositionally biased region" description="Basic and acidic residues" evidence="1">
    <location>
        <begin position="101"/>
        <end position="111"/>
    </location>
</feature>
<dbReference type="Proteomes" id="UP000799539">
    <property type="component" value="Unassembled WGS sequence"/>
</dbReference>
<evidence type="ECO:0000313" key="3">
    <source>
        <dbReference type="Proteomes" id="UP000799539"/>
    </source>
</evidence>
<organism evidence="2 3">
    <name type="scientific">Cercospora zeae-maydis SCOH1-5</name>
    <dbReference type="NCBI Taxonomy" id="717836"/>
    <lineage>
        <taxon>Eukaryota</taxon>
        <taxon>Fungi</taxon>
        <taxon>Dikarya</taxon>
        <taxon>Ascomycota</taxon>
        <taxon>Pezizomycotina</taxon>
        <taxon>Dothideomycetes</taxon>
        <taxon>Dothideomycetidae</taxon>
        <taxon>Mycosphaerellales</taxon>
        <taxon>Mycosphaerellaceae</taxon>
        <taxon>Cercospora</taxon>
    </lineage>
</organism>
<gene>
    <name evidence="2" type="ORF">CERZMDRAFT_105032</name>
</gene>
<feature type="compositionally biased region" description="Acidic residues" evidence="1">
    <location>
        <begin position="112"/>
        <end position="142"/>
    </location>
</feature>
<proteinExistence type="predicted"/>
<dbReference type="EMBL" id="ML992666">
    <property type="protein sequence ID" value="KAF2215112.1"/>
    <property type="molecule type" value="Genomic_DNA"/>
</dbReference>
<accession>A0A6A6FNS6</accession>
<sequence>MYRAGDATKPDVLCVRLEKPPAPPSEAGTHLSEETVVPEDHGPFYQEGPPPEWNIAKSATATIRPNGQRHRKQEAFVCEDEDQQGDVSTIGYDISEDEEVVARDEFGGGKDDDTDEDMTTARDDDEDGKDATELESEDEDDQWATSQANDSFLTEEYRGNIYLTANKRNKARKLNEIKAASGKYTEEYLDAKMQPRWKNGRLKGHVMRETAWHLRTIDAVADLAAVCPNRSEANKMQAAEMKQRRYRKNPTEEVQLVQIHRVCRKLRDH</sequence>